<dbReference type="EMBL" id="CM055755">
    <property type="protein sequence ID" value="KAJ7990256.1"/>
    <property type="molecule type" value="Genomic_DNA"/>
</dbReference>
<keyword evidence="2" id="KW-1185">Reference proteome</keyword>
<reference evidence="1" key="1">
    <citation type="submission" date="2021-05" db="EMBL/GenBank/DDBJ databases">
        <authorList>
            <person name="Pan Q."/>
            <person name="Jouanno E."/>
            <person name="Zahm M."/>
            <person name="Klopp C."/>
            <person name="Cabau C."/>
            <person name="Louis A."/>
            <person name="Berthelot C."/>
            <person name="Parey E."/>
            <person name="Roest Crollius H."/>
            <person name="Montfort J."/>
            <person name="Robinson-Rechavi M."/>
            <person name="Bouchez O."/>
            <person name="Lampietro C."/>
            <person name="Lopez Roques C."/>
            <person name="Donnadieu C."/>
            <person name="Postlethwait J."/>
            <person name="Bobe J."/>
            <person name="Dillon D."/>
            <person name="Chandos A."/>
            <person name="von Hippel F."/>
            <person name="Guiguen Y."/>
        </authorList>
    </citation>
    <scope>NUCLEOTIDE SEQUENCE</scope>
    <source>
        <strain evidence="1">YG-Jan2019</strain>
    </source>
</reference>
<evidence type="ECO:0000313" key="2">
    <source>
        <dbReference type="Proteomes" id="UP001157502"/>
    </source>
</evidence>
<dbReference type="Proteomes" id="UP001157502">
    <property type="component" value="Chromosome 28"/>
</dbReference>
<name>A0ACC2FFX7_DALPE</name>
<comment type="caution">
    <text evidence="1">The sequence shown here is derived from an EMBL/GenBank/DDBJ whole genome shotgun (WGS) entry which is preliminary data.</text>
</comment>
<gene>
    <name evidence="1" type="ORF">DPEC_G00298440</name>
</gene>
<protein>
    <submittedName>
        <fullName evidence="1">Uncharacterized protein</fullName>
    </submittedName>
</protein>
<evidence type="ECO:0000313" key="1">
    <source>
        <dbReference type="EMBL" id="KAJ7990256.1"/>
    </source>
</evidence>
<accession>A0ACC2FFX7</accession>
<sequence length="694" mass="77678">MSCKVTAERECNHIGNPEISDRRQKHRGEKDNYESKMISVKKTPEKSGYPIHYLVWHNKHRQLEKELSANEQVDVETLDPRGRTPLHLAVTLGLQDCARLLLQHGADVTKENRSGWTVLQEAVSTRDPELVRLVLRYRDYQRTTKRLAGIPVLLERLRQAQDFYVEMKWEFTSWVPLVSRICPSDTYRVWKSGQCLRVDTTLMGFDQMTWQRGNRSFIFRGQDSSAVVMEVDHDRQLVFCETLSVSSQRQGNTGQGLLGALQPSQEQVAARLSAPVVTSQLDTKNIVFERNKTGILGWRSEKTEMVNGYEAKVYGASNVELITRTRTDHLSDPLKAKSKGGKTPLQNFLGIAEQHVGPNNGALVTQMSCPAVTNPTALTAEEYFNPSMPLGTRDIGHHCQLTTKTQRFKAKLWLCESHPLSLAEQVAPIIDLMAISNALFAKLRDFITLRLPPGFPVKIEIPIYHILNARITFGNLNGCEEGPVIGQGTVEVDAQKEGCPRTDTPSPGSDSSSVSSSSSTTSCRVAEIPPTVFQPPPGYSVLGGNHRDSSLRGDEEEDLLQFAIQQSLLEAGSEYDQVTIWEALTNSKPGSHTPPCEPGRPERTPQHKPRSPGSNTPAKKPSAPCSYTQQLRLAMELSARELTETERRRRQEEEELQRIIQLSLMEKSRSLWRARTRQHQGGPSRSLGPSPVPL</sequence>
<organism evidence="1 2">
    <name type="scientific">Dallia pectoralis</name>
    <name type="common">Alaska blackfish</name>
    <dbReference type="NCBI Taxonomy" id="75939"/>
    <lineage>
        <taxon>Eukaryota</taxon>
        <taxon>Metazoa</taxon>
        <taxon>Chordata</taxon>
        <taxon>Craniata</taxon>
        <taxon>Vertebrata</taxon>
        <taxon>Euteleostomi</taxon>
        <taxon>Actinopterygii</taxon>
        <taxon>Neopterygii</taxon>
        <taxon>Teleostei</taxon>
        <taxon>Protacanthopterygii</taxon>
        <taxon>Esociformes</taxon>
        <taxon>Umbridae</taxon>
        <taxon>Dallia</taxon>
    </lineage>
</organism>
<proteinExistence type="predicted"/>